<comment type="subunit">
    <text evidence="7">Binds actin and the Arp2/3 complex.</text>
</comment>
<evidence type="ECO:0000313" key="11">
    <source>
        <dbReference type="Proteomes" id="UP001054837"/>
    </source>
</evidence>
<dbReference type="SMART" id="SM00246">
    <property type="entry name" value="WH2"/>
    <property type="match status" value="1"/>
</dbReference>
<dbReference type="InterPro" id="IPR028288">
    <property type="entry name" value="SCAR/WAVE_fam"/>
</dbReference>
<keyword evidence="3 7" id="KW-0963">Cytoplasm</keyword>
<keyword evidence="6 7" id="KW-0206">Cytoskeleton</keyword>
<feature type="compositionally biased region" description="Acidic residues" evidence="8">
    <location>
        <begin position="628"/>
        <end position="642"/>
    </location>
</feature>
<feature type="compositionally biased region" description="Pro residues" evidence="8">
    <location>
        <begin position="505"/>
        <end position="516"/>
    </location>
</feature>
<feature type="compositionally biased region" description="Basic and acidic residues" evidence="8">
    <location>
        <begin position="555"/>
        <end position="571"/>
    </location>
</feature>
<feature type="compositionally biased region" description="Basic residues" evidence="8">
    <location>
        <begin position="206"/>
        <end position="216"/>
    </location>
</feature>
<evidence type="ECO:0000256" key="4">
    <source>
        <dbReference type="ARBA" id="ARBA00022553"/>
    </source>
</evidence>
<comment type="caution">
    <text evidence="10">The sequence shown here is derived from an EMBL/GenBank/DDBJ whole genome shotgun (WGS) entry which is preliminary data.</text>
</comment>
<evidence type="ECO:0000256" key="5">
    <source>
        <dbReference type="ARBA" id="ARBA00023203"/>
    </source>
</evidence>
<feature type="compositionally biased region" description="Pro residues" evidence="8">
    <location>
        <begin position="336"/>
        <end position="345"/>
    </location>
</feature>
<feature type="region of interest" description="Disordered" evidence="8">
    <location>
        <begin position="616"/>
        <end position="642"/>
    </location>
</feature>
<dbReference type="GO" id="GO:0071933">
    <property type="term" value="F:Arp2/3 complex binding"/>
    <property type="evidence" value="ECO:0007669"/>
    <property type="project" value="TreeGrafter"/>
</dbReference>
<reference evidence="10 11" key="1">
    <citation type="submission" date="2021-06" db="EMBL/GenBank/DDBJ databases">
        <title>Caerostris darwini draft genome.</title>
        <authorList>
            <person name="Kono N."/>
            <person name="Arakawa K."/>
        </authorList>
    </citation>
    <scope>NUCLEOTIDE SEQUENCE [LARGE SCALE GENOMIC DNA]</scope>
</reference>
<keyword evidence="5 7" id="KW-0009">Actin-binding</keyword>
<organism evidence="10 11">
    <name type="scientific">Caerostris darwini</name>
    <dbReference type="NCBI Taxonomy" id="1538125"/>
    <lineage>
        <taxon>Eukaryota</taxon>
        <taxon>Metazoa</taxon>
        <taxon>Ecdysozoa</taxon>
        <taxon>Arthropoda</taxon>
        <taxon>Chelicerata</taxon>
        <taxon>Arachnida</taxon>
        <taxon>Araneae</taxon>
        <taxon>Araneomorphae</taxon>
        <taxon>Entelegynae</taxon>
        <taxon>Araneoidea</taxon>
        <taxon>Araneidae</taxon>
        <taxon>Caerostris</taxon>
    </lineage>
</organism>
<dbReference type="GO" id="GO:0030036">
    <property type="term" value="P:actin cytoskeleton organization"/>
    <property type="evidence" value="ECO:0007669"/>
    <property type="project" value="UniProtKB-UniRule"/>
</dbReference>
<dbReference type="AlphaFoldDB" id="A0AAV4T1Q5"/>
<accession>A0AAV4T1Q5</accession>
<feature type="compositionally biased region" description="Pro residues" evidence="8">
    <location>
        <begin position="379"/>
        <end position="388"/>
    </location>
</feature>
<comment type="subcellular location">
    <subcellularLocation>
        <location evidence="1 7">Cytoplasm</location>
        <location evidence="1 7">Cytoskeleton</location>
    </subcellularLocation>
</comment>
<feature type="region of interest" description="Disordered" evidence="8">
    <location>
        <begin position="275"/>
        <end position="517"/>
    </location>
</feature>
<feature type="compositionally biased region" description="Low complexity" evidence="8">
    <location>
        <begin position="436"/>
        <end position="455"/>
    </location>
</feature>
<name>A0AAV4T1Q5_9ARAC</name>
<feature type="compositionally biased region" description="Polar residues" evidence="8">
    <location>
        <begin position="391"/>
        <end position="402"/>
    </location>
</feature>
<dbReference type="Proteomes" id="UP001054837">
    <property type="component" value="Unassembled WGS sequence"/>
</dbReference>
<evidence type="ECO:0000256" key="6">
    <source>
        <dbReference type="ARBA" id="ARBA00023212"/>
    </source>
</evidence>
<comment type="similarity">
    <text evidence="2 7">Belongs to the SCAR/WAVE family.</text>
</comment>
<sequence length="642" mass="71087">MPFLQRVIEPVHVCRNILPLDNQGVLAVDVPNELECVTNGTLTNIIRQLSSLSKHAEDLFSSLFRESSSIVARANSIQGRIDRLAVKVTQLDSTIEEVSLQDIHMRKAFKSSIVYEQQVVSRESMPAAMRETYLLCDKPPPLDKLNPYREDGKDGLKFYTDPNYFFDLWKQEMLKDTEKMLHDRGKKISHSKEIHENQNQRIRPECKKHRKSRQPHTSREKYRQNMPAKEVEAINYYPYGGAISRLGNHIQPDAQAIRPNSLELHSSYFNRQQVPYSEGTKPQYPPPPPAYTEHPISPQQHYPPPPYVAATPEKQVTSPSDTPTRNIYRINSLRPSQPPPAPPPISSGSSSGSSTPTVSIGTPSSGASRYRNHAQRDNLPPPPPPPVVAPQTESSQVESASPTFVKESEDSKVSTPSSSNSPRDNKPEPPAENVEKQSISPKSVSASSNSSSSKTSLDKTVDEVTTVDEVDLPPPPPLPQINGNDVKAPIITQITTTQLKEQISNPPPPPPPPLPPLEDLVLDIAENGSISEHQNIEVVSITSESASETSSVSKFSEHYDGKTKLSGHNDGRSDLLAAIREGIKLRRVEDNKQKEVEKSAPLHDVASILARRVAMEFSDSDSPSGSEYDSDGWEEDAEHAKT</sequence>
<comment type="function">
    <text evidence="7">Downstream effector molecule involved in the transmission of signals from tyrosine kinase receptors and small GTPases to the actin cytoskeleton. Promotes formation of actin filaments. Part of the WAVE complex that regulates lamellipodia formation. The WAVE complex regulates actin filament reorganization via its interaction with the Arp2/3 complex.</text>
</comment>
<feature type="region of interest" description="Disordered" evidence="8">
    <location>
        <begin position="185"/>
        <end position="224"/>
    </location>
</feature>
<evidence type="ECO:0000259" key="9">
    <source>
        <dbReference type="PROSITE" id="PS51082"/>
    </source>
</evidence>
<dbReference type="InterPro" id="IPR003124">
    <property type="entry name" value="WH2_dom"/>
</dbReference>
<keyword evidence="4" id="KW-0597">Phosphoprotein</keyword>
<gene>
    <name evidence="10" type="primary">WASF3</name>
    <name evidence="10" type="ORF">CDAR_279081</name>
</gene>
<feature type="compositionally biased region" description="Basic and acidic residues" evidence="8">
    <location>
        <begin position="190"/>
        <end position="205"/>
    </location>
</feature>
<feature type="region of interest" description="Disordered" evidence="8">
    <location>
        <begin position="543"/>
        <end position="571"/>
    </location>
</feature>
<evidence type="ECO:0000256" key="1">
    <source>
        <dbReference type="ARBA" id="ARBA00004245"/>
    </source>
</evidence>
<dbReference type="Gene3D" id="1.20.5.340">
    <property type="match status" value="1"/>
</dbReference>
<dbReference type="GO" id="GO:2000601">
    <property type="term" value="P:positive regulation of Arp2/3 complex-mediated actin nucleation"/>
    <property type="evidence" value="ECO:0007669"/>
    <property type="project" value="TreeGrafter"/>
</dbReference>
<dbReference type="FunFam" id="1.20.5.340:FF:000012">
    <property type="entry name" value="Wiskott-Aldrich syndrome protein family member 1"/>
    <property type="match status" value="1"/>
</dbReference>
<evidence type="ECO:0000256" key="8">
    <source>
        <dbReference type="SAM" id="MobiDB-lite"/>
    </source>
</evidence>
<dbReference type="EMBL" id="BPLQ01008826">
    <property type="protein sequence ID" value="GIY39614.1"/>
    <property type="molecule type" value="Genomic_DNA"/>
</dbReference>
<feature type="compositionally biased region" description="Basic and acidic residues" evidence="8">
    <location>
        <begin position="423"/>
        <end position="435"/>
    </location>
</feature>
<protein>
    <recommendedName>
        <fullName evidence="7">Wiskott-Aldrich syndrome protein family member</fullName>
        <shortName evidence="7">WASP family protein member</shortName>
    </recommendedName>
</protein>
<feature type="compositionally biased region" description="Low complexity" evidence="8">
    <location>
        <begin position="543"/>
        <end position="553"/>
    </location>
</feature>
<keyword evidence="11" id="KW-1185">Reference proteome</keyword>
<dbReference type="Gene3D" id="6.10.280.150">
    <property type="match status" value="2"/>
</dbReference>
<dbReference type="Pfam" id="PF02205">
    <property type="entry name" value="WH2"/>
    <property type="match status" value="1"/>
</dbReference>
<dbReference type="GO" id="GO:0034237">
    <property type="term" value="F:protein kinase A regulatory subunit binding"/>
    <property type="evidence" value="ECO:0007669"/>
    <property type="project" value="TreeGrafter"/>
</dbReference>
<evidence type="ECO:0000256" key="3">
    <source>
        <dbReference type="ARBA" id="ARBA00022490"/>
    </source>
</evidence>
<dbReference type="PROSITE" id="PS51082">
    <property type="entry name" value="WH2"/>
    <property type="match status" value="1"/>
</dbReference>
<feature type="compositionally biased region" description="Polar residues" evidence="8">
    <location>
        <begin position="314"/>
        <end position="325"/>
    </location>
</feature>
<dbReference type="PANTHER" id="PTHR12902:SF1">
    <property type="entry name" value="WISKOTT-ALDRICH SYNDROME PROTEIN FAMILY MEMBER"/>
    <property type="match status" value="1"/>
</dbReference>
<evidence type="ECO:0000256" key="2">
    <source>
        <dbReference type="ARBA" id="ARBA00006993"/>
    </source>
</evidence>
<proteinExistence type="inferred from homology"/>
<evidence type="ECO:0000256" key="7">
    <source>
        <dbReference type="RuleBase" id="RU367034"/>
    </source>
</evidence>
<feature type="compositionally biased region" description="Low complexity" evidence="8">
    <location>
        <begin position="346"/>
        <end position="366"/>
    </location>
</feature>
<evidence type="ECO:0000313" key="10">
    <source>
        <dbReference type="EMBL" id="GIY39614.1"/>
    </source>
</evidence>
<dbReference type="GO" id="GO:0031209">
    <property type="term" value="C:SCAR complex"/>
    <property type="evidence" value="ECO:0007669"/>
    <property type="project" value="TreeGrafter"/>
</dbReference>
<feature type="domain" description="WH2" evidence="9">
    <location>
        <begin position="571"/>
        <end position="588"/>
    </location>
</feature>
<dbReference type="GO" id="GO:0003779">
    <property type="term" value="F:actin binding"/>
    <property type="evidence" value="ECO:0007669"/>
    <property type="project" value="UniProtKB-UniRule"/>
</dbReference>
<dbReference type="PANTHER" id="PTHR12902">
    <property type="entry name" value="WASP-1"/>
    <property type="match status" value="1"/>
</dbReference>
<feature type="compositionally biased region" description="Polar residues" evidence="8">
    <location>
        <begin position="492"/>
        <end position="504"/>
    </location>
</feature>
<dbReference type="GO" id="GO:0005856">
    <property type="term" value="C:cytoskeleton"/>
    <property type="evidence" value="ECO:0007669"/>
    <property type="project" value="UniProtKB-SubCell"/>
</dbReference>